<keyword evidence="2" id="KW-0472">Membrane</keyword>
<comment type="caution">
    <text evidence="3">The sequence shown here is derived from an EMBL/GenBank/DDBJ whole genome shotgun (WGS) entry which is preliminary data.</text>
</comment>
<sequence length="187" mass="21045">ILGVILLAVLLVYARGEIYNNISTFSTTPSALLLYGTIASFVLFVLFLEIKYIVPIFLWSKIVGIYDPTSSSANVRIVLAGECQFKDKDSYARLESDMNEIYSELSRKFANKLDKTQLSSNVETGLSIGRGQNQKLTNELRDIENQLSDLERNFAAGKVSESSYKDLKAKLEMKRTQLETLFDLLLP</sequence>
<evidence type="ECO:0000313" key="4">
    <source>
        <dbReference type="Proteomes" id="UP000763484"/>
    </source>
</evidence>
<proteinExistence type="predicted"/>
<gene>
    <name evidence="3" type="ORF">IHE50_02285</name>
</gene>
<evidence type="ECO:0000256" key="2">
    <source>
        <dbReference type="SAM" id="Phobius"/>
    </source>
</evidence>
<keyword evidence="2" id="KW-0812">Transmembrane</keyword>
<dbReference type="AlphaFoldDB" id="A0A8T3URF7"/>
<evidence type="ECO:0000313" key="3">
    <source>
        <dbReference type="EMBL" id="MBE5728221.1"/>
    </source>
</evidence>
<reference evidence="3 4" key="1">
    <citation type="submission" date="2020-09" db="EMBL/GenBank/DDBJ databases">
        <title>Genomic characterization of a novel Parvarchaeota family in acid mine drainage sediments.</title>
        <authorList>
            <person name="Luo Z.-H."/>
        </authorList>
    </citation>
    <scope>NUCLEOTIDE SEQUENCE [LARGE SCALE GENOMIC DNA]</scope>
    <source>
        <strain evidence="3">TL1-5_bins.178</strain>
    </source>
</reference>
<dbReference type="EMBL" id="JADFAQ010000031">
    <property type="protein sequence ID" value="MBE5728221.1"/>
    <property type="molecule type" value="Genomic_DNA"/>
</dbReference>
<organism evidence="3 4">
    <name type="scientific">Candidatus Acidifodinimicrobium mancum</name>
    <dbReference type="NCBI Taxonomy" id="2898728"/>
    <lineage>
        <taxon>Archaea</taxon>
        <taxon>Candidatus Parvarchaeota</taxon>
        <taxon>Candidatus Acidifodinimicrobiaceae</taxon>
        <taxon>Candidatus Acidifodinimicrobium</taxon>
    </lineage>
</organism>
<feature type="transmembrane region" description="Helical" evidence="2">
    <location>
        <begin position="32"/>
        <end position="54"/>
    </location>
</feature>
<evidence type="ECO:0000256" key="1">
    <source>
        <dbReference type="SAM" id="Coils"/>
    </source>
</evidence>
<feature type="non-terminal residue" evidence="3">
    <location>
        <position position="1"/>
    </location>
</feature>
<dbReference type="Proteomes" id="UP000763484">
    <property type="component" value="Unassembled WGS sequence"/>
</dbReference>
<keyword evidence="1" id="KW-0175">Coiled coil</keyword>
<accession>A0A8T3URF7</accession>
<name>A0A8T3URF7_9ARCH</name>
<protein>
    <submittedName>
        <fullName evidence="3">Uncharacterized protein</fullName>
    </submittedName>
</protein>
<feature type="coiled-coil region" evidence="1">
    <location>
        <begin position="126"/>
        <end position="153"/>
    </location>
</feature>
<keyword evidence="2" id="KW-1133">Transmembrane helix</keyword>